<dbReference type="SUPFAM" id="SSF53955">
    <property type="entry name" value="Lysozyme-like"/>
    <property type="match status" value="1"/>
</dbReference>
<evidence type="ECO:0000313" key="6">
    <source>
        <dbReference type="Proteomes" id="UP000598271"/>
    </source>
</evidence>
<dbReference type="InterPro" id="IPR036779">
    <property type="entry name" value="LysM_dom_sf"/>
</dbReference>
<dbReference type="InterPro" id="IPR001387">
    <property type="entry name" value="Cro/C1-type_HTH"/>
</dbReference>
<dbReference type="Gene3D" id="3.10.350.10">
    <property type="entry name" value="LysM domain"/>
    <property type="match status" value="3"/>
</dbReference>
<keyword evidence="6" id="KW-1185">Reference proteome</keyword>
<dbReference type="CDD" id="cd16894">
    <property type="entry name" value="MltD-like"/>
    <property type="match status" value="1"/>
</dbReference>
<feature type="domain" description="HTH cro/C1-type" evidence="3">
    <location>
        <begin position="677"/>
        <end position="698"/>
    </location>
</feature>
<evidence type="ECO:0000313" key="5">
    <source>
        <dbReference type="EMBL" id="GHB60342.1"/>
    </source>
</evidence>
<name>A0A8J3D897_9BACT</name>
<dbReference type="InterPro" id="IPR018392">
    <property type="entry name" value="LysM"/>
</dbReference>
<feature type="region of interest" description="Disordered" evidence="1">
    <location>
        <begin position="442"/>
        <end position="613"/>
    </location>
</feature>
<feature type="chain" id="PRO_5035234641" description="Membrane-bound lytic murein transglycosylase D" evidence="2">
    <location>
        <begin position="30"/>
        <end position="720"/>
    </location>
</feature>
<dbReference type="RefSeq" id="WP_189563477.1">
    <property type="nucleotide sequence ID" value="NZ_BMXF01000001.1"/>
</dbReference>
<gene>
    <name evidence="5" type="ORF">GCM10007390_12590</name>
</gene>
<dbReference type="PANTHER" id="PTHR33734">
    <property type="entry name" value="LYSM DOMAIN-CONTAINING GPI-ANCHORED PROTEIN 2"/>
    <property type="match status" value="1"/>
</dbReference>
<dbReference type="Gene3D" id="1.10.530.10">
    <property type="match status" value="1"/>
</dbReference>
<comment type="caution">
    <text evidence="5">The sequence shown here is derived from an EMBL/GenBank/DDBJ whole genome shotgun (WGS) entry which is preliminary data.</text>
</comment>
<accession>A0A8J3D897</accession>
<proteinExistence type="predicted"/>
<reference evidence="5 6" key="1">
    <citation type="journal article" date="2014" name="Int. J. Syst. Evol. Microbiol.">
        <title>Complete genome sequence of Corynebacterium casei LMG S-19264T (=DSM 44701T), isolated from a smear-ripened cheese.</title>
        <authorList>
            <consortium name="US DOE Joint Genome Institute (JGI-PGF)"/>
            <person name="Walter F."/>
            <person name="Albersmeier A."/>
            <person name="Kalinowski J."/>
            <person name="Ruckert C."/>
        </authorList>
    </citation>
    <scope>NUCLEOTIDE SEQUENCE [LARGE SCALE GENOMIC DNA]</scope>
    <source>
        <strain evidence="5 6">KCTC 12866</strain>
    </source>
</reference>
<dbReference type="CDD" id="cd00118">
    <property type="entry name" value="LysM"/>
    <property type="match status" value="3"/>
</dbReference>
<evidence type="ECO:0000259" key="3">
    <source>
        <dbReference type="PROSITE" id="PS50943"/>
    </source>
</evidence>
<organism evidence="5 6">
    <name type="scientific">Persicitalea jodogahamensis</name>
    <dbReference type="NCBI Taxonomy" id="402147"/>
    <lineage>
        <taxon>Bacteria</taxon>
        <taxon>Pseudomonadati</taxon>
        <taxon>Bacteroidota</taxon>
        <taxon>Cytophagia</taxon>
        <taxon>Cytophagales</taxon>
        <taxon>Spirosomataceae</taxon>
        <taxon>Persicitalea</taxon>
    </lineage>
</organism>
<dbReference type="PROSITE" id="PS51782">
    <property type="entry name" value="LYSM"/>
    <property type="match status" value="3"/>
</dbReference>
<evidence type="ECO:0000259" key="4">
    <source>
        <dbReference type="PROSITE" id="PS51782"/>
    </source>
</evidence>
<feature type="compositionally biased region" description="Low complexity" evidence="1">
    <location>
        <begin position="567"/>
        <end position="598"/>
    </location>
</feature>
<evidence type="ECO:0008006" key="7">
    <source>
        <dbReference type="Google" id="ProtNLM"/>
    </source>
</evidence>
<dbReference type="PROSITE" id="PS50943">
    <property type="entry name" value="HTH_CROC1"/>
    <property type="match status" value="1"/>
</dbReference>
<sequence>MNYRTINPIRQVLAILCAFALSWPGSAQAQEIPDVPDNVMFGGINVRFDNRAKRAIEADIRSLMSNKRFWEAKMDRAILYFPILEGVLIEEEVPLDFKYLAVQESSLTPDAVSTSDAVGFWQFKKETAQELGLLVNNQIDERKSITASTRAAARYLKRSNEQYNNWVSALYSYYLGVGGIKEIIPKNWAYAKEITLDGKTDQYVLRFFAHKIALESGMERYRTANSIVLLEYRKGRGRSFSSIARELSLDPLEIRRYNLWTDSDQIPADREYIVTLPVASNQINNVRELLLITREDPTVSLADEDIGFPILSKASVQLKGRNDPIFYEINSLPGIQARPGDKAADLAKAAKVRTSSFLKYNDLGSRDPLVPGDVYYLAKKNKKAMVPFHTVREGETIRSISQIYGVRTGRLLKYNRISSRNQRLQTGRVMWLMKRRPANKPVEIINLPPSGGTVPGRPSPNITAPAAQPDTQPELIGSTSDVPKNASERRKYKPKLADSTAEPANTTGVSSPEVTEETPRESSVYTKPNAPATTTPTRTSSANNDRIVIIEQQGAEDKTPDFDSEPARTSTPRPTTPRSNPSTATSSPSASTSRPASTFGTPATSGSTSNKYHAVEPGQTYYSISKLYNVEINDLLAWNGLTTNDKLAVGQKLIVNPTAVTSRTAPATSGSGYITHKVVSGETLFRIAKTYDVSMQEIQNLNNMPDTNVKLGETLKIPRK</sequence>
<feature type="compositionally biased region" description="Polar residues" evidence="1">
    <location>
        <begin position="599"/>
        <end position="611"/>
    </location>
</feature>
<dbReference type="InterPro" id="IPR023346">
    <property type="entry name" value="Lysozyme-like_dom_sf"/>
</dbReference>
<dbReference type="AlphaFoldDB" id="A0A8J3D897"/>
<dbReference type="EMBL" id="BMXF01000001">
    <property type="protein sequence ID" value="GHB60342.1"/>
    <property type="molecule type" value="Genomic_DNA"/>
</dbReference>
<dbReference type="SMART" id="SM00257">
    <property type="entry name" value="LysM"/>
    <property type="match status" value="3"/>
</dbReference>
<dbReference type="Pfam" id="PF01476">
    <property type="entry name" value="LysM"/>
    <property type="match status" value="3"/>
</dbReference>
<protein>
    <recommendedName>
        <fullName evidence="7">Membrane-bound lytic murein transglycosylase D</fullName>
    </recommendedName>
</protein>
<evidence type="ECO:0000256" key="1">
    <source>
        <dbReference type="SAM" id="MobiDB-lite"/>
    </source>
</evidence>
<dbReference type="Proteomes" id="UP000598271">
    <property type="component" value="Unassembled WGS sequence"/>
</dbReference>
<feature type="domain" description="LysM" evidence="4">
    <location>
        <begin position="674"/>
        <end position="717"/>
    </location>
</feature>
<dbReference type="Pfam" id="PF01464">
    <property type="entry name" value="SLT"/>
    <property type="match status" value="1"/>
</dbReference>
<evidence type="ECO:0000256" key="2">
    <source>
        <dbReference type="SAM" id="SignalP"/>
    </source>
</evidence>
<feature type="compositionally biased region" description="Polar residues" evidence="1">
    <location>
        <begin position="502"/>
        <end position="513"/>
    </location>
</feature>
<feature type="domain" description="LysM" evidence="4">
    <location>
        <begin position="387"/>
        <end position="432"/>
    </location>
</feature>
<dbReference type="SUPFAM" id="SSF54106">
    <property type="entry name" value="LysM domain"/>
    <property type="match status" value="3"/>
</dbReference>
<dbReference type="PANTHER" id="PTHR33734:SF22">
    <property type="entry name" value="MEMBRANE-BOUND LYTIC MUREIN TRANSGLYCOSYLASE D"/>
    <property type="match status" value="1"/>
</dbReference>
<feature type="compositionally biased region" description="Low complexity" evidence="1">
    <location>
        <begin position="526"/>
        <end position="544"/>
    </location>
</feature>
<keyword evidence="2" id="KW-0732">Signal</keyword>
<feature type="signal peptide" evidence="2">
    <location>
        <begin position="1"/>
        <end position="29"/>
    </location>
</feature>
<dbReference type="InterPro" id="IPR008258">
    <property type="entry name" value="Transglycosylase_SLT_dom_1"/>
</dbReference>
<feature type="domain" description="LysM" evidence="4">
    <location>
        <begin position="611"/>
        <end position="655"/>
    </location>
</feature>